<dbReference type="GO" id="GO:0015074">
    <property type="term" value="P:DNA integration"/>
    <property type="evidence" value="ECO:0007669"/>
    <property type="project" value="UniProtKB-KW"/>
</dbReference>
<evidence type="ECO:0000313" key="5">
    <source>
        <dbReference type="EMBL" id="SCU77841.1"/>
    </source>
</evidence>
<keyword evidence="3" id="KW-0238">DNA-binding</keyword>
<dbReference type="RefSeq" id="WP_340526947.1">
    <property type="nucleotide sequence ID" value="NZ_FMSH01000308.1"/>
</dbReference>
<keyword evidence="1" id="KW-0229">DNA integration</keyword>
<evidence type="ECO:0000256" key="2">
    <source>
        <dbReference type="ARBA" id="ARBA00023172"/>
    </source>
</evidence>
<dbReference type="GO" id="GO:0003677">
    <property type="term" value="F:DNA binding"/>
    <property type="evidence" value="ECO:0007669"/>
    <property type="project" value="UniProtKB-UniRule"/>
</dbReference>
<evidence type="ECO:0000259" key="4">
    <source>
        <dbReference type="PROSITE" id="PS51900"/>
    </source>
</evidence>
<dbReference type="Pfam" id="PF12482">
    <property type="entry name" value="DUF3701"/>
    <property type="match status" value="1"/>
</dbReference>
<dbReference type="SUPFAM" id="SSF56349">
    <property type="entry name" value="DNA breaking-rejoining enzymes"/>
    <property type="match status" value="1"/>
</dbReference>
<keyword evidence="2" id="KW-0233">DNA recombination</keyword>
<name>A0A1K0JH52_CUPNE</name>
<gene>
    <name evidence="5" type="ORF">CNECB9_3760084</name>
</gene>
<dbReference type="InterPro" id="IPR044068">
    <property type="entry name" value="CB"/>
</dbReference>
<dbReference type="Gene3D" id="1.10.443.10">
    <property type="entry name" value="Intergrase catalytic core"/>
    <property type="match status" value="1"/>
</dbReference>
<evidence type="ECO:0000256" key="1">
    <source>
        <dbReference type="ARBA" id="ARBA00022908"/>
    </source>
</evidence>
<dbReference type="InterPro" id="IPR013762">
    <property type="entry name" value="Integrase-like_cat_sf"/>
</dbReference>
<dbReference type="InterPro" id="IPR022169">
    <property type="entry name" value="DUF3701"/>
</dbReference>
<reference evidence="5" key="1">
    <citation type="submission" date="2016-09" db="EMBL/GenBank/DDBJ databases">
        <authorList>
            <person name="Capua I."/>
            <person name="De Benedictis P."/>
            <person name="Joannis T."/>
            <person name="Lombin L.H."/>
            <person name="Cattoli G."/>
        </authorList>
    </citation>
    <scope>NUCLEOTIDE SEQUENCE</scope>
    <source>
        <strain evidence="5">B9</strain>
    </source>
</reference>
<dbReference type="EMBL" id="FMSH01000308">
    <property type="protein sequence ID" value="SCU77841.1"/>
    <property type="molecule type" value="Genomic_DNA"/>
</dbReference>
<organism evidence="5">
    <name type="scientific">Cupriavidus necator</name>
    <name type="common">Alcaligenes eutrophus</name>
    <name type="synonym">Ralstonia eutropha</name>
    <dbReference type="NCBI Taxonomy" id="106590"/>
    <lineage>
        <taxon>Bacteria</taxon>
        <taxon>Pseudomonadati</taxon>
        <taxon>Pseudomonadota</taxon>
        <taxon>Betaproteobacteria</taxon>
        <taxon>Burkholderiales</taxon>
        <taxon>Burkholderiaceae</taxon>
        <taxon>Cupriavidus</taxon>
    </lineage>
</organism>
<dbReference type="InterPro" id="IPR011010">
    <property type="entry name" value="DNA_brk_join_enz"/>
</dbReference>
<dbReference type="GO" id="GO:0006310">
    <property type="term" value="P:DNA recombination"/>
    <property type="evidence" value="ECO:0007669"/>
    <property type="project" value="UniProtKB-KW"/>
</dbReference>
<dbReference type="AlphaFoldDB" id="A0A1K0JH52"/>
<proteinExistence type="predicted"/>
<feature type="domain" description="Core-binding (CB)" evidence="4">
    <location>
        <begin position="227"/>
        <end position="329"/>
    </location>
</feature>
<dbReference type="PROSITE" id="PS51900">
    <property type="entry name" value="CB"/>
    <property type="match status" value="1"/>
</dbReference>
<evidence type="ECO:0000256" key="3">
    <source>
        <dbReference type="PROSITE-ProRule" id="PRU01248"/>
    </source>
</evidence>
<sequence length="518" mass="56945">MAQNPEKHAATKLTRTEFAVVRAYVQGMRPVDIANRYLLDPDADESLSESQAIQRILSLRDRAVQFARQHNQPEIAAMFEALRARSDVGMTRRVDALSSLEQLGQGYPQPQHEVSLWFKPSLARRLQAANLRQIADLTALANRRGSSWWRTVPRIGQQSAEIITNWLIRQRRPMGESAIRPYVLPPSAHAHRPALVPLPLGPDMPYPVPLESMLAPAPKTVAGAALAADLAFVQDWLQARAPNTRSSYRREAERLLLWSAGCGKDLGRLEAKDLELYEAFLADPQPSSFWCGPSGPRDKMHWRPLEGPLSGGSVAAALRVIRALLQAMNKAGHRARPLAVAQRTARAPVIPTGPTLAPSDIAAFLEWLGDSGASAQHRAARAVAMLIHDVDMRLTELAGLRCACLQVTEQAKGLKRPGSRQRQVTLDTATWRALQAHWADRGWATAIPPAQAALLAPAVLPATARGRKKRLARDAAGYSASGLDQLLRRLWRGFCDVRGLTSEGFSPTKLRVREPDGD</sequence>
<protein>
    <recommendedName>
        <fullName evidence="4">Core-binding (CB) domain-containing protein</fullName>
    </recommendedName>
</protein>
<accession>A0A1K0JH52</accession>